<dbReference type="RefSeq" id="WP_201275873.1">
    <property type="nucleotide sequence ID" value="NZ_JACVDA010000020.1"/>
</dbReference>
<feature type="domain" description="MobA/VirD2-like nuclease" evidence="2">
    <location>
        <begin position="19"/>
        <end position="147"/>
    </location>
</feature>
<dbReference type="InterPro" id="IPR005094">
    <property type="entry name" value="Endonuclease_MobA/VirD2"/>
</dbReference>
<sequence length="466" mass="55548">MAVTKIHPINKTLKKAIDYILNPDKTNNKFLSSTFMCSKDFASEEMLQTIKESNSRATVLARHLIQSFAPGETTPEQAHEIGRKLADTILDGKYEYVIATHIDRQHIHNHIIFNNVSYKTRKGYVSNKRTYHKIRYESDKLCRKYNLSVIDEFFQKRRGKTRKSGAKSYKEYQSYKRGNSWKERLRNDIDESIFYSKDFNQFIKNMREKGYEIKFGKHIAFKHKDKEKYIRSKSLGEDYTEITIRDRIKNKISKEEFEFNIEKRKNSELDYTFDNIENNFKKAEFNKMIDTKTDKFQAKENGGLKYWAEIRNLKDMVKTVDFLIEMNIHSKEDLEEKINEFKGKKTEIFTNYKELKKNFTNEINNLKVLNVYQKYKFIYEESLKEDTSDEFRAEYKSNILEFQKAKEYLTALYGENFPSDEELINKIEEIESEKKSLDDDLDKINQDISNLYVAYSNYDLIRGSSR</sequence>
<reference evidence="3 4" key="1">
    <citation type="submission" date="2020-09" db="EMBL/GenBank/DDBJ databases">
        <title>Parvimonas S3374 sp. nov.</title>
        <authorList>
            <person name="Buhl M."/>
        </authorList>
    </citation>
    <scope>NUCLEOTIDE SEQUENCE [LARGE SCALE GENOMIC DNA]</scope>
    <source>
        <strain evidence="3 4">S3374</strain>
    </source>
</reference>
<keyword evidence="4" id="KW-1185">Reference proteome</keyword>
<organism evidence="3 4">
    <name type="scientific">Parvimonas parva</name>
    <dbReference type="NCBI Taxonomy" id="2769485"/>
    <lineage>
        <taxon>Bacteria</taxon>
        <taxon>Bacillati</taxon>
        <taxon>Bacillota</taxon>
        <taxon>Tissierellia</taxon>
        <taxon>Tissierellales</taxon>
        <taxon>Peptoniphilaceae</taxon>
        <taxon>Parvimonas</taxon>
    </lineage>
</organism>
<proteinExistence type="predicted"/>
<evidence type="ECO:0000259" key="2">
    <source>
        <dbReference type="Pfam" id="PF03432"/>
    </source>
</evidence>
<keyword evidence="1" id="KW-0175">Coiled coil</keyword>
<accession>A0ABS1CA79</accession>
<feature type="coiled-coil region" evidence="1">
    <location>
        <begin position="420"/>
        <end position="447"/>
    </location>
</feature>
<dbReference type="Proteomes" id="UP000823123">
    <property type="component" value="Unassembled WGS sequence"/>
</dbReference>
<dbReference type="EMBL" id="JACVDA010000020">
    <property type="protein sequence ID" value="MBK1469018.1"/>
    <property type="molecule type" value="Genomic_DNA"/>
</dbReference>
<gene>
    <name evidence="3" type="ORF">IBJ83_06785</name>
</gene>
<protein>
    <submittedName>
        <fullName evidence="3">Relaxase/mobilization nuclease domain-containing protein</fullName>
    </submittedName>
</protein>
<evidence type="ECO:0000256" key="1">
    <source>
        <dbReference type="SAM" id="Coils"/>
    </source>
</evidence>
<name>A0ABS1CA79_9FIRM</name>
<comment type="caution">
    <text evidence="3">The sequence shown here is derived from an EMBL/GenBank/DDBJ whole genome shotgun (WGS) entry which is preliminary data.</text>
</comment>
<evidence type="ECO:0000313" key="3">
    <source>
        <dbReference type="EMBL" id="MBK1469018.1"/>
    </source>
</evidence>
<evidence type="ECO:0000313" key="4">
    <source>
        <dbReference type="Proteomes" id="UP000823123"/>
    </source>
</evidence>
<dbReference type="Pfam" id="PF03432">
    <property type="entry name" value="Relaxase"/>
    <property type="match status" value="1"/>
</dbReference>